<accession>A0A8H6XMI5</accession>
<proteinExistence type="predicted"/>
<feature type="chain" id="PRO_5034678654" evidence="1">
    <location>
        <begin position="21"/>
        <end position="170"/>
    </location>
</feature>
<organism evidence="2 3">
    <name type="scientific">Mycena venus</name>
    <dbReference type="NCBI Taxonomy" id="2733690"/>
    <lineage>
        <taxon>Eukaryota</taxon>
        <taxon>Fungi</taxon>
        <taxon>Dikarya</taxon>
        <taxon>Basidiomycota</taxon>
        <taxon>Agaricomycotina</taxon>
        <taxon>Agaricomycetes</taxon>
        <taxon>Agaricomycetidae</taxon>
        <taxon>Agaricales</taxon>
        <taxon>Marasmiineae</taxon>
        <taxon>Mycenaceae</taxon>
        <taxon>Mycena</taxon>
    </lineage>
</organism>
<dbReference type="OrthoDB" id="2996784at2759"/>
<keyword evidence="3" id="KW-1185">Reference proteome</keyword>
<sequence>MLSLMTPFVLVALLVGTVRAETHTVEFINKCGSGTPTLIESGRVLSTGGELHDHLHNSSSHSENLTGEFTINGPLINGIAYLQTGACGTSGEGCTTVQTNLTNGNSCAEVSLVPPHAFSVTTGFGFFGGCDGVGQDCTSPNCGPPFQLPGQSEDVCCSAANVNLAITFCD</sequence>
<dbReference type="AlphaFoldDB" id="A0A8H6XMI5"/>
<reference evidence="2" key="1">
    <citation type="submission" date="2020-05" db="EMBL/GenBank/DDBJ databases">
        <title>Mycena genomes resolve the evolution of fungal bioluminescence.</title>
        <authorList>
            <person name="Tsai I.J."/>
        </authorList>
    </citation>
    <scope>NUCLEOTIDE SEQUENCE</scope>
    <source>
        <strain evidence="2">CCC161011</strain>
    </source>
</reference>
<gene>
    <name evidence="2" type="ORF">MVEN_01741800</name>
</gene>
<evidence type="ECO:0000256" key="1">
    <source>
        <dbReference type="SAM" id="SignalP"/>
    </source>
</evidence>
<evidence type="ECO:0000313" key="3">
    <source>
        <dbReference type="Proteomes" id="UP000620124"/>
    </source>
</evidence>
<comment type="caution">
    <text evidence="2">The sequence shown here is derived from an EMBL/GenBank/DDBJ whole genome shotgun (WGS) entry which is preliminary data.</text>
</comment>
<protein>
    <submittedName>
        <fullName evidence="2">Glycopeptide</fullName>
    </submittedName>
</protein>
<feature type="signal peptide" evidence="1">
    <location>
        <begin position="1"/>
        <end position="20"/>
    </location>
</feature>
<keyword evidence="1" id="KW-0732">Signal</keyword>
<name>A0A8H6XMI5_9AGAR</name>
<dbReference type="EMBL" id="JACAZI010000016">
    <property type="protein sequence ID" value="KAF7343114.1"/>
    <property type="molecule type" value="Genomic_DNA"/>
</dbReference>
<evidence type="ECO:0000313" key="2">
    <source>
        <dbReference type="EMBL" id="KAF7343114.1"/>
    </source>
</evidence>
<dbReference type="Proteomes" id="UP000620124">
    <property type="component" value="Unassembled WGS sequence"/>
</dbReference>